<evidence type="ECO:0000256" key="1">
    <source>
        <dbReference type="SAM" id="Phobius"/>
    </source>
</evidence>
<keyword evidence="1" id="KW-1133">Transmembrane helix</keyword>
<evidence type="ECO:0000313" key="2">
    <source>
        <dbReference type="EMBL" id="MBC3812314.1"/>
    </source>
</evidence>
<sequence>MNHLKQLLLWLVGILFIFAIYVWTVGLWPQYFDIAWDEEVQLQDGRVIVVHVKNTYERRTKNLSRYEGAIFRKNEFTWYADEKKGHLKFMSRLPVSYLGKFGEDWFVVLAGQGPWGNFPEEMPHFWGRDFTTLEQRLAIFSEGIFQPMSWDKAPSQLTRMNLTPSMPVSELSKFDGKKMTIEEKKHLDKIYATPYAHEITRPLRMNPIKGNKND</sequence>
<name>A0ABR6XHF3_9BURK</name>
<protein>
    <submittedName>
        <fullName evidence="2">Uncharacterized protein</fullName>
    </submittedName>
</protein>
<comment type="caution">
    <text evidence="2">The sequence shown here is derived from an EMBL/GenBank/DDBJ whole genome shotgun (WGS) entry which is preliminary data.</text>
</comment>
<proteinExistence type="predicted"/>
<dbReference type="EMBL" id="JACOFT010000004">
    <property type="protein sequence ID" value="MBC3812314.1"/>
    <property type="molecule type" value="Genomic_DNA"/>
</dbReference>
<organism evidence="2 3">
    <name type="scientific">Undibacterium aquatile</name>
    <dbReference type="NCBI Taxonomy" id="1537398"/>
    <lineage>
        <taxon>Bacteria</taxon>
        <taxon>Pseudomonadati</taxon>
        <taxon>Pseudomonadota</taxon>
        <taxon>Betaproteobacteria</taxon>
        <taxon>Burkholderiales</taxon>
        <taxon>Oxalobacteraceae</taxon>
        <taxon>Undibacterium</taxon>
    </lineage>
</organism>
<feature type="transmembrane region" description="Helical" evidence="1">
    <location>
        <begin position="7"/>
        <end position="28"/>
    </location>
</feature>
<evidence type="ECO:0000313" key="3">
    <source>
        <dbReference type="Proteomes" id="UP000637632"/>
    </source>
</evidence>
<dbReference type="RefSeq" id="WP_190479995.1">
    <property type="nucleotide sequence ID" value="NZ_JACOFT010000004.1"/>
</dbReference>
<keyword evidence="1" id="KW-0812">Transmembrane</keyword>
<keyword evidence="3" id="KW-1185">Reference proteome</keyword>
<keyword evidence="1" id="KW-0472">Membrane</keyword>
<dbReference type="Proteomes" id="UP000637632">
    <property type="component" value="Unassembled WGS sequence"/>
</dbReference>
<accession>A0ABR6XHF3</accession>
<reference evidence="2 3" key="1">
    <citation type="submission" date="2020-08" db="EMBL/GenBank/DDBJ databases">
        <title>Novel species isolated from subtropical streams in China.</title>
        <authorList>
            <person name="Lu H."/>
        </authorList>
    </citation>
    <scope>NUCLEOTIDE SEQUENCE [LARGE SCALE GENOMIC DNA]</scope>
    <source>
        <strain evidence="2 3">CCTCC AB 2015119</strain>
    </source>
</reference>
<gene>
    <name evidence="2" type="ORF">H8K26_12760</name>
</gene>